<keyword evidence="1" id="KW-0472">Membrane</keyword>
<keyword evidence="1" id="KW-0812">Transmembrane</keyword>
<evidence type="ECO:0000256" key="1">
    <source>
        <dbReference type="SAM" id="Phobius"/>
    </source>
</evidence>
<dbReference type="Proteomes" id="UP001164020">
    <property type="component" value="Chromosome"/>
</dbReference>
<keyword evidence="3" id="KW-1185">Reference proteome</keyword>
<reference evidence="2" key="1">
    <citation type="submission" date="2022-12" db="EMBL/GenBank/DDBJ databases">
        <title>Jiella pelagia sp. nov., isolated from phosphonate enriched culture of Northwest Pacific surface seawater.</title>
        <authorList>
            <person name="Shin D.Y."/>
            <person name="Hwang C.Y."/>
        </authorList>
    </citation>
    <scope>NUCLEOTIDE SEQUENCE</scope>
    <source>
        <strain evidence="2">HL-NP1</strain>
    </source>
</reference>
<organism evidence="2 3">
    <name type="scientific">Jiella pelagia</name>
    <dbReference type="NCBI Taxonomy" id="2986949"/>
    <lineage>
        <taxon>Bacteria</taxon>
        <taxon>Pseudomonadati</taxon>
        <taxon>Pseudomonadota</taxon>
        <taxon>Alphaproteobacteria</taxon>
        <taxon>Hyphomicrobiales</taxon>
        <taxon>Aurantimonadaceae</taxon>
        <taxon>Jiella</taxon>
    </lineage>
</organism>
<dbReference type="RefSeq" id="WP_268883100.1">
    <property type="nucleotide sequence ID" value="NZ_CP114029.1"/>
</dbReference>
<feature type="transmembrane region" description="Helical" evidence="1">
    <location>
        <begin position="56"/>
        <end position="78"/>
    </location>
</feature>
<protein>
    <submittedName>
        <fullName evidence="2">Uncharacterized protein</fullName>
    </submittedName>
</protein>
<dbReference type="EMBL" id="CP114029">
    <property type="protein sequence ID" value="WAP70592.1"/>
    <property type="molecule type" value="Genomic_DNA"/>
</dbReference>
<proteinExistence type="predicted"/>
<gene>
    <name evidence="2" type="ORF">OH818_11530</name>
</gene>
<keyword evidence="1" id="KW-1133">Transmembrane helix</keyword>
<sequence length="100" mass="10525">MKRVVLLSSTVAILVGAGLAAVIGKIALDHNPQDELRACIKTVIGAPVECHYTSQWFGLLVIFFVIGFVPTMMIMAVVGRCKDGAPTPATDALLNPTAMG</sequence>
<evidence type="ECO:0000313" key="2">
    <source>
        <dbReference type="EMBL" id="WAP70592.1"/>
    </source>
</evidence>
<accession>A0ABY7C4S5</accession>
<name>A0ABY7C4S5_9HYPH</name>
<evidence type="ECO:0000313" key="3">
    <source>
        <dbReference type="Proteomes" id="UP001164020"/>
    </source>
</evidence>